<dbReference type="AlphaFoldDB" id="A0A3M7R145"/>
<dbReference type="Proteomes" id="UP000276133">
    <property type="component" value="Unassembled WGS sequence"/>
</dbReference>
<comment type="caution">
    <text evidence="1">The sequence shown here is derived from an EMBL/GenBank/DDBJ whole genome shotgun (WGS) entry which is preliminary data.</text>
</comment>
<organism evidence="1 2">
    <name type="scientific">Brachionus plicatilis</name>
    <name type="common">Marine rotifer</name>
    <name type="synonym">Brachionus muelleri</name>
    <dbReference type="NCBI Taxonomy" id="10195"/>
    <lineage>
        <taxon>Eukaryota</taxon>
        <taxon>Metazoa</taxon>
        <taxon>Spiralia</taxon>
        <taxon>Gnathifera</taxon>
        <taxon>Rotifera</taxon>
        <taxon>Eurotatoria</taxon>
        <taxon>Monogononta</taxon>
        <taxon>Pseudotrocha</taxon>
        <taxon>Ploima</taxon>
        <taxon>Brachionidae</taxon>
        <taxon>Brachionus</taxon>
    </lineage>
</organism>
<keyword evidence="2" id="KW-1185">Reference proteome</keyword>
<proteinExistence type="predicted"/>
<name>A0A3M7R145_BRAPC</name>
<reference evidence="1 2" key="1">
    <citation type="journal article" date="2018" name="Sci. Rep.">
        <title>Genomic signatures of local adaptation to the degree of environmental predictability in rotifers.</title>
        <authorList>
            <person name="Franch-Gras L."/>
            <person name="Hahn C."/>
            <person name="Garcia-Roger E.M."/>
            <person name="Carmona M.J."/>
            <person name="Serra M."/>
            <person name="Gomez A."/>
        </authorList>
    </citation>
    <scope>NUCLEOTIDE SEQUENCE [LARGE SCALE GENOMIC DNA]</scope>
    <source>
        <strain evidence="1">HYR1</strain>
    </source>
</reference>
<gene>
    <name evidence="1" type="ORF">BpHYR1_041795</name>
</gene>
<dbReference type="EMBL" id="REGN01004529">
    <property type="protein sequence ID" value="RNA17104.1"/>
    <property type="molecule type" value="Genomic_DNA"/>
</dbReference>
<feature type="non-terminal residue" evidence="1">
    <location>
        <position position="75"/>
    </location>
</feature>
<accession>A0A3M7R145</accession>
<sequence length="75" mass="8795">MLEFFLQSSTLAKVSFSKSQKKNSGMPFPKKYKIFFPFGDKSFNMNISNWEVLKFEQRIESPATLGHRFVVRNLN</sequence>
<evidence type="ECO:0000313" key="1">
    <source>
        <dbReference type="EMBL" id="RNA17104.1"/>
    </source>
</evidence>
<protein>
    <submittedName>
        <fullName evidence="1">Uncharacterized protein</fullName>
    </submittedName>
</protein>
<evidence type="ECO:0000313" key="2">
    <source>
        <dbReference type="Proteomes" id="UP000276133"/>
    </source>
</evidence>